<accession>A0A9D3P3Y0</accession>
<sequence length="758" mass="85762">MAAEGSSMSSVLAFQTQIASVMEVFANAAVAEICKVVEVSYTELQMEILKGQKENTLLKRRLKMVEMRESFYKRASRLKDSAGGQGGRVRVKISTAESERRPTEETIPHDPVTHTHAQQECVMECVEQDGQSDLLMLKQERSESISKVQDTGTRDTTGRENVLQHDSLQQQSDEERDFLKEEEHEERGDASAHDGSCPDEGTSSIEADSDVAVADASWESSVFDSSAHNIPYSGADMSAGASINDYFMHRDAVCSYSTEAGSVSNASFPEGHFPHADDRMVTQSHSGPFKPDSSVLVMELNSLLILLEAAEYLERRDREAEHGYASVLPYSSDFNRKKKAQLLSRRPSNNNNNNNNRSSHNELEKHRRAKLRLYLEQLKQLVPLGPDSTRHTTLSLLKRARMHIKKLEEQDKKAVNVKEQLQREHRYLKRRLEQLSLQRTRTDSMGSTISTDSEQEVDIEGMEFTPGDGDSVDGVYFPSYTWRVWPAMFSFNMQTMHYGVSCIPFVPNMEDRAWACLSTTCTVCSLRRARMPLPLAPHPQVYSLEYSLTNTLQQRPFNGVVGVSFLHTLSHSPHPRIGTEDIWLGRVPIQHVDSLGRGRKYRCVVVLPVPARCTVGSLSSLRVCVRVCMMSGYTAEEKLRLQQLSSLRRRWLKEQELTAREPLTRTAAPGRVQAFWTSFLQPQSLWRIYAFKAYSAGAFALTRVLIPAWVVHYYVKYHLLNKPYSVVELKPRLFPGDTILETGEVIPEIPETHGHAHH</sequence>
<keyword evidence="5" id="KW-0804">Transcription</keyword>
<dbReference type="GO" id="GO:0006120">
    <property type="term" value="P:mitochondrial electron transport, NADH to ubiquinone"/>
    <property type="evidence" value="ECO:0007669"/>
    <property type="project" value="InterPro"/>
</dbReference>
<dbReference type="EMBL" id="JAHKSW010000003">
    <property type="protein sequence ID" value="KAG7333616.1"/>
    <property type="molecule type" value="Genomic_DNA"/>
</dbReference>
<dbReference type="GO" id="GO:0000981">
    <property type="term" value="F:DNA-binding transcription factor activity, RNA polymerase II-specific"/>
    <property type="evidence" value="ECO:0007669"/>
    <property type="project" value="TreeGrafter"/>
</dbReference>
<dbReference type="GO" id="GO:0000978">
    <property type="term" value="F:RNA polymerase II cis-regulatory region sequence-specific DNA binding"/>
    <property type="evidence" value="ECO:0007669"/>
    <property type="project" value="TreeGrafter"/>
</dbReference>
<dbReference type="Pfam" id="PF00010">
    <property type="entry name" value="HLH"/>
    <property type="match status" value="1"/>
</dbReference>
<evidence type="ECO:0000313" key="11">
    <source>
        <dbReference type="Proteomes" id="UP000824219"/>
    </source>
</evidence>
<dbReference type="InterPro" id="IPR011598">
    <property type="entry name" value="bHLH_dom"/>
</dbReference>
<comment type="subcellular location">
    <subcellularLocation>
        <location evidence="1">Nucleus</location>
    </subcellularLocation>
</comment>
<feature type="coiled-coil region" evidence="7">
    <location>
        <begin position="404"/>
        <end position="438"/>
    </location>
</feature>
<evidence type="ECO:0000256" key="3">
    <source>
        <dbReference type="ARBA" id="ARBA00023015"/>
    </source>
</evidence>
<organism evidence="10 11">
    <name type="scientific">Hemibagrus wyckioides</name>
    <dbReference type="NCBI Taxonomy" id="337641"/>
    <lineage>
        <taxon>Eukaryota</taxon>
        <taxon>Metazoa</taxon>
        <taxon>Chordata</taxon>
        <taxon>Craniata</taxon>
        <taxon>Vertebrata</taxon>
        <taxon>Euteleostomi</taxon>
        <taxon>Actinopterygii</taxon>
        <taxon>Neopterygii</taxon>
        <taxon>Teleostei</taxon>
        <taxon>Ostariophysi</taxon>
        <taxon>Siluriformes</taxon>
        <taxon>Bagridae</taxon>
        <taxon>Hemibagrus</taxon>
    </lineage>
</organism>
<reference evidence="10 11" key="1">
    <citation type="submission" date="2021-06" db="EMBL/GenBank/DDBJ databases">
        <title>Chromosome-level genome assembly of the red-tail catfish (Hemibagrus wyckioides).</title>
        <authorList>
            <person name="Shao F."/>
        </authorList>
    </citation>
    <scope>NUCLEOTIDE SEQUENCE [LARGE SCALE GENOMIC DNA]</scope>
    <source>
        <strain evidence="10">EC202008001</strain>
        <tissue evidence="10">Blood</tissue>
    </source>
</reference>
<dbReference type="InterPro" id="IPR019174">
    <property type="entry name" value="NADH_DH_b-subcmplx_su6"/>
</dbReference>
<evidence type="ECO:0000256" key="8">
    <source>
        <dbReference type="SAM" id="MobiDB-lite"/>
    </source>
</evidence>
<dbReference type="Proteomes" id="UP000824219">
    <property type="component" value="Linkage Group LG03"/>
</dbReference>
<dbReference type="AlphaFoldDB" id="A0A9D3P3Y0"/>
<evidence type="ECO:0000256" key="5">
    <source>
        <dbReference type="ARBA" id="ARBA00023163"/>
    </source>
</evidence>
<feature type="compositionally biased region" description="Basic and acidic residues" evidence="8">
    <location>
        <begin position="97"/>
        <end position="113"/>
    </location>
</feature>
<dbReference type="GO" id="GO:0046983">
    <property type="term" value="F:protein dimerization activity"/>
    <property type="evidence" value="ECO:0007669"/>
    <property type="project" value="InterPro"/>
</dbReference>
<dbReference type="GO" id="GO:0005739">
    <property type="term" value="C:mitochondrion"/>
    <property type="evidence" value="ECO:0007669"/>
    <property type="project" value="GOC"/>
</dbReference>
<dbReference type="PANTHER" id="PTHR11969:SF4">
    <property type="entry name" value="MAX DIMERIZATION PROTEIN 4"/>
    <property type="match status" value="1"/>
</dbReference>
<evidence type="ECO:0000313" key="10">
    <source>
        <dbReference type="EMBL" id="KAG7333616.1"/>
    </source>
</evidence>
<keyword evidence="3" id="KW-0805">Transcription regulation</keyword>
<keyword evidence="2" id="KW-0678">Repressor</keyword>
<keyword evidence="11" id="KW-1185">Reference proteome</keyword>
<evidence type="ECO:0000259" key="9">
    <source>
        <dbReference type="PROSITE" id="PS50888"/>
    </source>
</evidence>
<dbReference type="CDD" id="cd18929">
    <property type="entry name" value="bHLHzip_Mad4"/>
    <property type="match status" value="1"/>
</dbReference>
<evidence type="ECO:0000256" key="1">
    <source>
        <dbReference type="ARBA" id="ARBA00004123"/>
    </source>
</evidence>
<evidence type="ECO:0000256" key="7">
    <source>
        <dbReference type="SAM" id="Coils"/>
    </source>
</evidence>
<evidence type="ECO:0000256" key="2">
    <source>
        <dbReference type="ARBA" id="ARBA00022491"/>
    </source>
</evidence>
<evidence type="ECO:0000256" key="6">
    <source>
        <dbReference type="ARBA" id="ARBA00023242"/>
    </source>
</evidence>
<dbReference type="PROSITE" id="PS50888">
    <property type="entry name" value="BHLH"/>
    <property type="match status" value="1"/>
</dbReference>
<dbReference type="InterPro" id="IPR036638">
    <property type="entry name" value="HLH_DNA-bd_sf"/>
</dbReference>
<dbReference type="FunFam" id="4.10.280.10:FF:000014">
    <property type="entry name" value="Max dimerization protein 1"/>
    <property type="match status" value="1"/>
</dbReference>
<proteinExistence type="predicted"/>
<evidence type="ECO:0000256" key="4">
    <source>
        <dbReference type="ARBA" id="ARBA00023125"/>
    </source>
</evidence>
<dbReference type="GO" id="GO:0005634">
    <property type="term" value="C:nucleus"/>
    <property type="evidence" value="ECO:0007669"/>
    <property type="project" value="UniProtKB-SubCell"/>
</dbReference>
<feature type="region of interest" description="Disordered" evidence="8">
    <location>
        <begin position="79"/>
        <end position="116"/>
    </location>
</feature>
<dbReference type="SUPFAM" id="SSF47459">
    <property type="entry name" value="HLH, helix-loop-helix DNA-binding domain"/>
    <property type="match status" value="1"/>
</dbReference>
<protein>
    <recommendedName>
        <fullName evidence="9">BHLH domain-containing protein</fullName>
    </recommendedName>
</protein>
<dbReference type="Gene3D" id="4.10.280.10">
    <property type="entry name" value="Helix-loop-helix DNA-binding domain"/>
    <property type="match status" value="1"/>
</dbReference>
<keyword evidence="6" id="KW-0539">Nucleus</keyword>
<dbReference type="SMART" id="SM00353">
    <property type="entry name" value="HLH"/>
    <property type="match status" value="1"/>
</dbReference>
<dbReference type="OrthoDB" id="5824032at2759"/>
<gene>
    <name evidence="10" type="ORF">KOW79_002023</name>
</gene>
<feature type="compositionally biased region" description="Low complexity" evidence="8">
    <location>
        <begin position="344"/>
        <end position="358"/>
    </location>
</feature>
<dbReference type="Pfam" id="PF09782">
    <property type="entry name" value="NDUF_B6"/>
    <property type="match status" value="1"/>
</dbReference>
<feature type="compositionally biased region" description="Basic and acidic residues" evidence="8">
    <location>
        <begin position="177"/>
        <end position="192"/>
    </location>
</feature>
<feature type="region of interest" description="Disordered" evidence="8">
    <location>
        <begin position="339"/>
        <end position="365"/>
    </location>
</feature>
<feature type="domain" description="BHLH" evidence="9">
    <location>
        <begin position="355"/>
        <end position="407"/>
    </location>
</feature>
<dbReference type="PANTHER" id="PTHR11969">
    <property type="entry name" value="MAX DIMERIZATION, MAD"/>
    <property type="match status" value="1"/>
</dbReference>
<feature type="region of interest" description="Disordered" evidence="8">
    <location>
        <begin position="142"/>
        <end position="204"/>
    </location>
</feature>
<name>A0A9D3P3Y0_9TELE</name>
<keyword evidence="4" id="KW-0238">DNA-binding</keyword>
<keyword evidence="7" id="KW-0175">Coiled coil</keyword>
<comment type="caution">
    <text evidence="10">The sequence shown here is derived from an EMBL/GenBank/DDBJ whole genome shotgun (WGS) entry which is preliminary data.</text>
</comment>